<dbReference type="STRING" id="1231623.Tasa_003_064"/>
<dbReference type="InterPro" id="IPR027417">
    <property type="entry name" value="P-loop_NTPase"/>
</dbReference>
<proteinExistence type="inferred from homology"/>
<sequence length="271" mass="29539">MTTHITLRDYSLAFPVFKGSARSLKKTIVRQARSSLAPVREASVGGVLHGAAGGGDTVVVQAIDRLSLDIGAGERVGLVGHNGAGKSTMLRALAGIYESADGLLQVQGHVHALLDPQSGMNPELSGRENVRLFACRLQYDRARTTALERDVEAFAELGAFFDLPVRLYSSGMTVRIGFALATAPRPEILLMDEWFLAGDQHFQDKARARLEDLIDSADILVLTSHSLPILRRWCTRVIWMEAGRIRFDGPPGDVLDAYEASQNIRAVDFSP</sequence>
<dbReference type="PANTHER" id="PTHR46743:SF2">
    <property type="entry name" value="TEICHOIC ACIDS EXPORT ATP-BINDING PROTEIN TAGH"/>
    <property type="match status" value="1"/>
</dbReference>
<organism evidence="6 7">
    <name type="scientific">Tanticharoenia sakaeratensis NBRC 103193</name>
    <dbReference type="NCBI Taxonomy" id="1231623"/>
    <lineage>
        <taxon>Bacteria</taxon>
        <taxon>Pseudomonadati</taxon>
        <taxon>Pseudomonadota</taxon>
        <taxon>Alphaproteobacteria</taxon>
        <taxon>Acetobacterales</taxon>
        <taxon>Acetobacteraceae</taxon>
        <taxon>Tanticharoenia</taxon>
    </lineage>
</organism>
<evidence type="ECO:0000256" key="2">
    <source>
        <dbReference type="ARBA" id="ARBA00022448"/>
    </source>
</evidence>
<dbReference type="PANTHER" id="PTHR46743">
    <property type="entry name" value="TEICHOIC ACIDS EXPORT ATP-BINDING PROTEIN TAGH"/>
    <property type="match status" value="1"/>
</dbReference>
<keyword evidence="7" id="KW-1185">Reference proteome</keyword>
<dbReference type="GO" id="GO:0016020">
    <property type="term" value="C:membrane"/>
    <property type="evidence" value="ECO:0007669"/>
    <property type="project" value="InterPro"/>
</dbReference>
<dbReference type="EMBL" id="BALE01000003">
    <property type="protein sequence ID" value="GAN52886.1"/>
    <property type="molecule type" value="Genomic_DNA"/>
</dbReference>
<comment type="similarity">
    <text evidence="1">Belongs to the ABC transporter superfamily.</text>
</comment>
<comment type="caution">
    <text evidence="6">The sequence shown here is derived from an EMBL/GenBank/DDBJ whole genome shotgun (WGS) entry which is preliminary data.</text>
</comment>
<name>A0A0D6MHB2_9PROT</name>
<gene>
    <name evidence="6" type="ORF">Tasa_003_064</name>
</gene>
<dbReference type="GO" id="GO:0016887">
    <property type="term" value="F:ATP hydrolysis activity"/>
    <property type="evidence" value="ECO:0007669"/>
    <property type="project" value="InterPro"/>
</dbReference>
<dbReference type="GO" id="GO:0005524">
    <property type="term" value="F:ATP binding"/>
    <property type="evidence" value="ECO:0007669"/>
    <property type="project" value="UniProtKB-KW"/>
</dbReference>
<evidence type="ECO:0000256" key="3">
    <source>
        <dbReference type="ARBA" id="ARBA00022741"/>
    </source>
</evidence>
<protein>
    <submittedName>
        <fullName evidence="6">O-antigene export system ATP-binding protein</fullName>
    </submittedName>
</protein>
<evidence type="ECO:0000259" key="5">
    <source>
        <dbReference type="PROSITE" id="PS50893"/>
    </source>
</evidence>
<reference evidence="6 7" key="1">
    <citation type="submission" date="2012-10" db="EMBL/GenBank/DDBJ databases">
        <title>Genome sequencing of Tanticharoenia sakaeratensis NBRC 103193.</title>
        <authorList>
            <person name="Azuma Y."/>
            <person name="Hadano H."/>
            <person name="Hirakawa H."/>
            <person name="Matsushita K."/>
        </authorList>
    </citation>
    <scope>NUCLEOTIDE SEQUENCE [LARGE SCALE GENOMIC DNA]</scope>
    <source>
        <strain evidence="6 7">NBRC 103193</strain>
    </source>
</reference>
<dbReference type="InterPro" id="IPR050683">
    <property type="entry name" value="Bact_Polysacc_Export_ATP-bd"/>
</dbReference>
<dbReference type="OrthoDB" id="9778870at2"/>
<dbReference type="InterPro" id="IPR003593">
    <property type="entry name" value="AAA+_ATPase"/>
</dbReference>
<evidence type="ECO:0000313" key="7">
    <source>
        <dbReference type="Proteomes" id="UP000032679"/>
    </source>
</evidence>
<keyword evidence="2" id="KW-0813">Transport</keyword>
<dbReference type="SMART" id="SM00382">
    <property type="entry name" value="AAA"/>
    <property type="match status" value="1"/>
</dbReference>
<dbReference type="InterPro" id="IPR003439">
    <property type="entry name" value="ABC_transporter-like_ATP-bd"/>
</dbReference>
<evidence type="ECO:0000256" key="1">
    <source>
        <dbReference type="ARBA" id="ARBA00005417"/>
    </source>
</evidence>
<dbReference type="Proteomes" id="UP000032679">
    <property type="component" value="Unassembled WGS sequence"/>
</dbReference>
<dbReference type="Gene3D" id="3.40.50.300">
    <property type="entry name" value="P-loop containing nucleotide triphosphate hydrolases"/>
    <property type="match status" value="1"/>
</dbReference>
<dbReference type="Pfam" id="PF00005">
    <property type="entry name" value="ABC_tran"/>
    <property type="match status" value="1"/>
</dbReference>
<dbReference type="RefSeq" id="WP_048846281.1">
    <property type="nucleotide sequence ID" value="NZ_BALE01000003.1"/>
</dbReference>
<dbReference type="PROSITE" id="PS50893">
    <property type="entry name" value="ABC_TRANSPORTER_2"/>
    <property type="match status" value="1"/>
</dbReference>
<evidence type="ECO:0000256" key="4">
    <source>
        <dbReference type="ARBA" id="ARBA00022840"/>
    </source>
</evidence>
<keyword evidence="4 6" id="KW-0067">ATP-binding</keyword>
<dbReference type="SUPFAM" id="SSF52540">
    <property type="entry name" value="P-loop containing nucleoside triphosphate hydrolases"/>
    <property type="match status" value="1"/>
</dbReference>
<feature type="domain" description="ABC transporter" evidence="5">
    <location>
        <begin position="39"/>
        <end position="267"/>
    </location>
</feature>
<accession>A0A0D6MHB2</accession>
<dbReference type="InterPro" id="IPR015860">
    <property type="entry name" value="ABC_transpr_TagH-like"/>
</dbReference>
<dbReference type="GO" id="GO:0140359">
    <property type="term" value="F:ABC-type transporter activity"/>
    <property type="evidence" value="ECO:0007669"/>
    <property type="project" value="InterPro"/>
</dbReference>
<evidence type="ECO:0000313" key="6">
    <source>
        <dbReference type="EMBL" id="GAN52886.1"/>
    </source>
</evidence>
<dbReference type="CDD" id="cd03220">
    <property type="entry name" value="ABC_KpsT_Wzt"/>
    <property type="match status" value="1"/>
</dbReference>
<keyword evidence="3" id="KW-0547">Nucleotide-binding</keyword>
<dbReference type="AlphaFoldDB" id="A0A0D6MHB2"/>